<dbReference type="OrthoDB" id="281924at2"/>
<protein>
    <submittedName>
        <fullName evidence="1">Uncharacterized protein</fullName>
    </submittedName>
</protein>
<sequence>MTTQTTRFLGAAFWLACLVIGGGWLIASSRGGARPLVSAVWTPTQSVVLSDPTSALSMGDAAFAKDMDRDQWHQVGHVGQVDPDAKTVTLTLYAPMDLDSVSPFWDPEQSLDATLHRSSGKVDDVIATLLPKPKREQLARQISAAMREHGEEISEAMLPLVFETFRQSLPVIESELAASLKRHDVELESITARFREEIVQDQMVPLVRTEVLPVLRLHGREPAETIGREIWGKASLWRFGWRALYDSAPLPERELVREEWSRFVEQEVVPIVEAHSDEITEAVEAILRDLAANEVLRDRLGKVALQIVQDDEARDLLRTIVMEAVVDNDRLRQVWVDVWTSPEAREKLRTAGDRLEPIIREIGDEVMGTHRDGIEPGFARVLRNQILGKDKVWLTLKNEPRLGADPSQPITLRVATDFTPYPIVHLASPE</sequence>
<keyword evidence="2" id="KW-1185">Reference proteome</keyword>
<dbReference type="RefSeq" id="WP_047814305.1">
    <property type="nucleotide sequence ID" value="NZ_LECT01000020.1"/>
</dbReference>
<dbReference type="STRING" id="595434.RISK_002648"/>
<evidence type="ECO:0000313" key="1">
    <source>
        <dbReference type="EMBL" id="KLU05285.1"/>
    </source>
</evidence>
<name>A0A0J1BFG1_RHOIS</name>
<dbReference type="PATRIC" id="fig|595434.4.peg.2519"/>
<proteinExistence type="predicted"/>
<evidence type="ECO:0000313" key="2">
    <source>
        <dbReference type="Proteomes" id="UP000036367"/>
    </source>
</evidence>
<gene>
    <name evidence="1" type="ORF">RISK_002648</name>
</gene>
<reference evidence="1" key="1">
    <citation type="submission" date="2015-05" db="EMBL/GenBank/DDBJ databases">
        <title>Permanent draft genome of Rhodopirellula islandicus K833.</title>
        <authorList>
            <person name="Kizina J."/>
            <person name="Richter M."/>
            <person name="Glockner F.O."/>
            <person name="Harder J."/>
        </authorList>
    </citation>
    <scope>NUCLEOTIDE SEQUENCE [LARGE SCALE GENOMIC DNA]</scope>
    <source>
        <strain evidence="1">K833</strain>
    </source>
</reference>
<dbReference type="AlphaFoldDB" id="A0A0J1BFG1"/>
<organism evidence="1 2">
    <name type="scientific">Rhodopirellula islandica</name>
    <dbReference type="NCBI Taxonomy" id="595434"/>
    <lineage>
        <taxon>Bacteria</taxon>
        <taxon>Pseudomonadati</taxon>
        <taxon>Planctomycetota</taxon>
        <taxon>Planctomycetia</taxon>
        <taxon>Pirellulales</taxon>
        <taxon>Pirellulaceae</taxon>
        <taxon>Rhodopirellula</taxon>
    </lineage>
</organism>
<dbReference type="Proteomes" id="UP000036367">
    <property type="component" value="Unassembled WGS sequence"/>
</dbReference>
<dbReference type="EMBL" id="LECT01000020">
    <property type="protein sequence ID" value="KLU05285.1"/>
    <property type="molecule type" value="Genomic_DNA"/>
</dbReference>
<accession>A0A0J1BFG1</accession>
<comment type="caution">
    <text evidence="1">The sequence shown here is derived from an EMBL/GenBank/DDBJ whole genome shotgun (WGS) entry which is preliminary data.</text>
</comment>